<evidence type="ECO:0000256" key="3">
    <source>
        <dbReference type="SAM" id="MobiDB-lite"/>
    </source>
</evidence>
<name>A0A7W3Y120_9ACTN</name>
<dbReference type="InterPro" id="IPR048254">
    <property type="entry name" value="CDP_ALCOHOL_P_TRANSF_CS"/>
</dbReference>
<dbReference type="GO" id="GO:0016780">
    <property type="term" value="F:phosphotransferase activity, for other substituted phosphate groups"/>
    <property type="evidence" value="ECO:0007669"/>
    <property type="project" value="InterPro"/>
</dbReference>
<protein>
    <submittedName>
        <fullName evidence="6">CDP-alcohol phosphatidyltransferase family protein</fullName>
    </submittedName>
</protein>
<dbReference type="AlphaFoldDB" id="A0A7W3Y120"/>
<feature type="transmembrane region" description="Helical" evidence="4">
    <location>
        <begin position="394"/>
        <end position="414"/>
    </location>
</feature>
<feature type="region of interest" description="Disordered" evidence="3">
    <location>
        <begin position="633"/>
        <end position="677"/>
    </location>
</feature>
<comment type="similarity">
    <text evidence="2">Belongs to the CDP-alcohol phosphatidyltransferase class-I family.</text>
</comment>
<feature type="transmembrane region" description="Helical" evidence="4">
    <location>
        <begin position="601"/>
        <end position="619"/>
    </location>
</feature>
<dbReference type="InterPro" id="IPR045985">
    <property type="entry name" value="DUF5941"/>
</dbReference>
<accession>A0A7W3Y120</accession>
<keyword evidence="4" id="KW-1133">Transmembrane helix</keyword>
<sequence length="677" mass="69315">MSIAILIGDPPADSALEDHLRALGFTPRRLEAGASGHVARAARALEGALTEVPAHVPVAVVDADFVGHRHALRLALTDPRFPAAAAPGVLLVRPTGRAALAAAPGEIAGARPGDSRLLAPDTPLPDLLAARLEEAGTTVHRPALGTLVAAVPRTTGERAAAREREAGVDDERVRLDSAVKSRDGFFTTFAISPWSRYLARWCARRGLNPNQVTTASLAVALIAAGCAATGTRGGFVAAGALLLFSFALDCADGQLARYTLAYSTLGAWLDATFDRVKEYAFYAGLAIGAVRAGDDGTIWALALGAMVLQTCRHIVDFAFTESTAPPTPASGTGGGTGGKPADPADPAGRAAALSGRLDRVGWTIWLRRMIILPIGERWALIAVLTALTTPRTTLVVLLVAGGFAACYTTAGRLLRSLRPRTAGPAAARALGILTDTGPLAGAVARLTAGRRRPGGFAAPLWALAAVLLAPAALLLPGVAGAVWTPLLALGYAVCAGLAVAAPATGRLDWLLPPLFRLGEYGTVLVIAIHASGADGGWVNATLPAAFCLVAVTAYHHYDTVYRLRGGAGAPPRRLVLAMGGHEGRVLLVVAASALWAAGGAGLTLTLVIAAGALAVVVPAESVRFWTSSSAPAVHDEVDVPADPTADPTGSRADTPTDDPAGRRENGPGGTRENGVPA</sequence>
<dbReference type="Gene3D" id="1.20.120.1760">
    <property type="match status" value="1"/>
</dbReference>
<dbReference type="GO" id="GO:0016020">
    <property type="term" value="C:membrane"/>
    <property type="evidence" value="ECO:0007669"/>
    <property type="project" value="InterPro"/>
</dbReference>
<evidence type="ECO:0000259" key="5">
    <source>
        <dbReference type="Pfam" id="PF19365"/>
    </source>
</evidence>
<evidence type="ECO:0000256" key="4">
    <source>
        <dbReference type="SAM" id="Phobius"/>
    </source>
</evidence>
<comment type="caution">
    <text evidence="6">The sequence shown here is derived from an EMBL/GenBank/DDBJ whole genome shotgun (WGS) entry which is preliminary data.</text>
</comment>
<dbReference type="GO" id="GO:0008654">
    <property type="term" value="P:phospholipid biosynthetic process"/>
    <property type="evidence" value="ECO:0007669"/>
    <property type="project" value="InterPro"/>
</dbReference>
<dbReference type="Pfam" id="PF19365">
    <property type="entry name" value="DUF5941"/>
    <property type="match status" value="1"/>
</dbReference>
<feature type="region of interest" description="Disordered" evidence="3">
    <location>
        <begin position="325"/>
        <end position="347"/>
    </location>
</feature>
<organism evidence="6 7">
    <name type="scientific">Streptomyces alkaliphilus</name>
    <dbReference type="NCBI Taxonomy" id="1472722"/>
    <lineage>
        <taxon>Bacteria</taxon>
        <taxon>Bacillati</taxon>
        <taxon>Actinomycetota</taxon>
        <taxon>Actinomycetes</taxon>
        <taxon>Kitasatosporales</taxon>
        <taxon>Streptomycetaceae</taxon>
        <taxon>Streptomyces</taxon>
    </lineage>
</organism>
<keyword evidence="7" id="KW-1185">Reference proteome</keyword>
<reference evidence="7" key="1">
    <citation type="submission" date="2019-10" db="EMBL/GenBank/DDBJ databases">
        <title>Streptomyces sp. nov., a novel actinobacterium isolated from alkaline environment.</title>
        <authorList>
            <person name="Golinska P."/>
        </authorList>
    </citation>
    <scope>NUCLEOTIDE SEQUENCE [LARGE SCALE GENOMIC DNA]</scope>
    <source>
        <strain evidence="7">DSM 42118</strain>
    </source>
</reference>
<keyword evidence="4" id="KW-0472">Membrane</keyword>
<gene>
    <name evidence="6" type="ORF">FNQ90_07110</name>
</gene>
<evidence type="ECO:0000256" key="2">
    <source>
        <dbReference type="RuleBase" id="RU003750"/>
    </source>
</evidence>
<feature type="transmembrane region" description="Helical" evidence="4">
    <location>
        <begin position="455"/>
        <end position="475"/>
    </location>
</feature>
<dbReference type="InterPro" id="IPR000462">
    <property type="entry name" value="CDP-OH_P_trans"/>
</dbReference>
<feature type="transmembrane region" description="Helical" evidence="4">
    <location>
        <begin position="481"/>
        <end position="501"/>
    </location>
</feature>
<proteinExistence type="inferred from homology"/>
<dbReference type="Proteomes" id="UP000538929">
    <property type="component" value="Unassembled WGS sequence"/>
</dbReference>
<dbReference type="Pfam" id="PF01066">
    <property type="entry name" value="CDP-OH_P_transf"/>
    <property type="match status" value="1"/>
</dbReference>
<evidence type="ECO:0000256" key="1">
    <source>
        <dbReference type="ARBA" id="ARBA00022679"/>
    </source>
</evidence>
<keyword evidence="4" id="KW-0812">Transmembrane</keyword>
<dbReference type="RefSeq" id="WP_182605512.1">
    <property type="nucleotide sequence ID" value="NZ_VKHT01000136.1"/>
</dbReference>
<feature type="domain" description="DUF5941" evidence="5">
    <location>
        <begin position="425"/>
        <end position="639"/>
    </location>
</feature>
<evidence type="ECO:0000313" key="6">
    <source>
        <dbReference type="EMBL" id="MBB0243881.1"/>
    </source>
</evidence>
<evidence type="ECO:0000313" key="7">
    <source>
        <dbReference type="Proteomes" id="UP000538929"/>
    </source>
</evidence>
<dbReference type="PROSITE" id="PS00379">
    <property type="entry name" value="CDP_ALCOHOL_P_TRANSF"/>
    <property type="match status" value="1"/>
</dbReference>
<feature type="transmembrane region" description="Helical" evidence="4">
    <location>
        <begin position="536"/>
        <end position="554"/>
    </location>
</feature>
<dbReference type="InterPro" id="IPR043130">
    <property type="entry name" value="CDP-OH_PTrfase_TM_dom"/>
</dbReference>
<keyword evidence="1 2" id="KW-0808">Transferase</keyword>
<dbReference type="EMBL" id="VKHT01000136">
    <property type="protein sequence ID" value="MBB0243881.1"/>
    <property type="molecule type" value="Genomic_DNA"/>
</dbReference>